<dbReference type="RefSeq" id="WP_016575814.1">
    <property type="nucleotide sequence ID" value="NZ_BHXC01000007.1"/>
</dbReference>
<dbReference type="AlphaFoldDB" id="A0A059WG47"/>
<proteinExistence type="predicted"/>
<evidence type="ECO:0000313" key="3">
    <source>
        <dbReference type="Proteomes" id="UP000288351"/>
    </source>
</evidence>
<evidence type="ECO:0000256" key="1">
    <source>
        <dbReference type="SAM" id="MobiDB-lite"/>
    </source>
</evidence>
<feature type="compositionally biased region" description="Basic and acidic residues" evidence="1">
    <location>
        <begin position="182"/>
        <end position="196"/>
    </location>
</feature>
<name>A0A059WG47_STRNR</name>
<sequence length="210" mass="22452">MTVPEFRPSHVVPPDGMATWAAPDAARPLVPLDPLLPVEVVERRGDWALARCSNGWSAWVDGRLLLSVPQGPPAAGQPAARTADPRPLLAAAEGALGRYRQWVEELLAGQLDREAFAERARGTRIGAVVDGDAVWLYDARHERWCFCDGASLVAFAVSEGPTTDGDTTDAARAERAAGAAGAERREDAGKGDRSTAERFPPPVDRPGDRP</sequence>
<comment type="caution">
    <text evidence="2">The sequence shown here is derived from an EMBL/GenBank/DDBJ whole genome shotgun (WGS) entry which is preliminary data.</text>
</comment>
<dbReference type="EMBL" id="BHXC01000007">
    <property type="protein sequence ID" value="GCB94261.1"/>
    <property type="molecule type" value="Genomic_DNA"/>
</dbReference>
<dbReference type="Proteomes" id="UP000288351">
    <property type="component" value="Unassembled WGS sequence"/>
</dbReference>
<dbReference type="eggNOG" id="ENOG5033WQA">
    <property type="taxonomic scope" value="Bacteria"/>
</dbReference>
<protein>
    <submittedName>
        <fullName evidence="2">Uncharacterized protein</fullName>
    </submittedName>
</protein>
<reference evidence="2 3" key="1">
    <citation type="journal article" date="2019" name="Microbiol. Resour. Announc.">
        <title>Draft Genome Sequence of the Most Traditional epsilon-Poly-l-Lysine Producer, Streptomyces albulus NBRC14147.</title>
        <authorList>
            <person name="Yamanaka K."/>
            <person name="Hamano Y."/>
        </authorList>
    </citation>
    <scope>NUCLEOTIDE SEQUENCE [LARGE SCALE GENOMIC DNA]</scope>
    <source>
        <strain evidence="2 3">NBRC 14147</strain>
    </source>
</reference>
<accession>A0A059WG47</accession>
<feature type="region of interest" description="Disordered" evidence="1">
    <location>
        <begin position="160"/>
        <end position="210"/>
    </location>
</feature>
<organism evidence="2 3">
    <name type="scientific">Streptomyces noursei</name>
    <name type="common">Streptomyces albulus</name>
    <dbReference type="NCBI Taxonomy" id="1971"/>
    <lineage>
        <taxon>Bacteria</taxon>
        <taxon>Bacillati</taxon>
        <taxon>Actinomycetota</taxon>
        <taxon>Actinomycetes</taxon>
        <taxon>Kitasatosporales</taxon>
        <taxon>Streptomycetaceae</taxon>
        <taxon>Streptomyces</taxon>
    </lineage>
</organism>
<evidence type="ECO:0000313" key="2">
    <source>
        <dbReference type="EMBL" id="GCB94261.1"/>
    </source>
</evidence>
<gene>
    <name evidence="2" type="ORF">SALB_07059</name>
</gene>